<evidence type="ECO:0000256" key="3">
    <source>
        <dbReference type="ARBA" id="ARBA00012754"/>
    </source>
</evidence>
<evidence type="ECO:0000259" key="7">
    <source>
        <dbReference type="Pfam" id="PF00703"/>
    </source>
</evidence>
<dbReference type="EMBL" id="SDLO01000014">
    <property type="protein sequence ID" value="TDK87456.1"/>
    <property type="molecule type" value="Genomic_DNA"/>
</dbReference>
<evidence type="ECO:0000256" key="5">
    <source>
        <dbReference type="ARBA" id="ARBA00023295"/>
    </source>
</evidence>
<dbReference type="InterPro" id="IPR036156">
    <property type="entry name" value="Beta-gal/glucu_dom_sf"/>
</dbReference>
<dbReference type="Gene3D" id="2.60.40.10">
    <property type="entry name" value="Immunoglobulins"/>
    <property type="match status" value="1"/>
</dbReference>
<evidence type="ECO:0000256" key="6">
    <source>
        <dbReference type="SAM" id="MobiDB-lite"/>
    </source>
</evidence>
<dbReference type="SUPFAM" id="SSF49785">
    <property type="entry name" value="Galactose-binding domain-like"/>
    <property type="match status" value="1"/>
</dbReference>
<dbReference type="SUPFAM" id="SSF51445">
    <property type="entry name" value="(Trans)glycosidases"/>
    <property type="match status" value="1"/>
</dbReference>
<dbReference type="PANTHER" id="PTHR43730">
    <property type="entry name" value="BETA-MANNOSIDASE"/>
    <property type="match status" value="1"/>
</dbReference>
<dbReference type="RefSeq" id="WP_133427414.1">
    <property type="nucleotide sequence ID" value="NZ_SDLO01000014.1"/>
</dbReference>
<comment type="catalytic activity">
    <reaction evidence="1">
        <text>Hydrolysis of terminal, non-reducing beta-D-mannose residues in beta-D-mannosides.</text>
        <dbReference type="EC" id="3.2.1.25"/>
    </reaction>
</comment>
<keyword evidence="5" id="KW-0326">Glycosidase</keyword>
<organism evidence="8 9">
    <name type="scientific">Mycolicibacterium mucogenicum</name>
    <name type="common">Mycobacterium mucogenicum</name>
    <dbReference type="NCBI Taxonomy" id="56689"/>
    <lineage>
        <taxon>Bacteria</taxon>
        <taxon>Bacillati</taxon>
        <taxon>Actinomycetota</taxon>
        <taxon>Actinomycetes</taxon>
        <taxon>Mycobacteriales</taxon>
        <taxon>Mycobacteriaceae</taxon>
        <taxon>Mycolicibacterium</taxon>
    </lineage>
</organism>
<evidence type="ECO:0000313" key="8">
    <source>
        <dbReference type="EMBL" id="TDK87456.1"/>
    </source>
</evidence>
<dbReference type="InterPro" id="IPR006102">
    <property type="entry name" value="Ig-like_GH2"/>
</dbReference>
<dbReference type="EC" id="3.2.1.25" evidence="3"/>
<dbReference type="Pfam" id="PF00703">
    <property type="entry name" value="Glyco_hydro_2"/>
    <property type="match status" value="1"/>
</dbReference>
<comment type="similarity">
    <text evidence="2">Belongs to the glycosyl hydrolase 2 family.</text>
</comment>
<dbReference type="Gene3D" id="2.60.120.260">
    <property type="entry name" value="Galactose-binding domain-like"/>
    <property type="match status" value="1"/>
</dbReference>
<evidence type="ECO:0000256" key="4">
    <source>
        <dbReference type="ARBA" id="ARBA00022801"/>
    </source>
</evidence>
<dbReference type="GO" id="GO:0005975">
    <property type="term" value="P:carbohydrate metabolic process"/>
    <property type="evidence" value="ECO:0007669"/>
    <property type="project" value="InterPro"/>
</dbReference>
<dbReference type="Gene3D" id="3.20.20.80">
    <property type="entry name" value="Glycosidases"/>
    <property type="match status" value="1"/>
</dbReference>
<accession>A0A4R5WCW6</accession>
<dbReference type="PANTHER" id="PTHR43730:SF1">
    <property type="entry name" value="BETA-MANNOSIDASE"/>
    <property type="match status" value="1"/>
</dbReference>
<feature type="region of interest" description="Disordered" evidence="6">
    <location>
        <begin position="763"/>
        <end position="790"/>
    </location>
</feature>
<sequence length="790" mass="84871">MLARWQVLRQDPGVVAGPDGLTGDWAAAQTLDIPATVATVYDGNPDDYDWWFRAILTAAQPTSIEFEGLTFPATVFVDGTPVADCESMFLPLRIECDAGDHEVVIRFASLNHWLKTRRPRGRWRSTLVASPGLRWARTTLLGRAPVYGNLPAPVGIWRPVTAVPAQARTDLVARVEGTVVRVVGTSRARTIELALLDPAGRRISTETATPADGRFRFDIAVENPLLWWPNGYGPQHLYRLCITADGVEVADQPVGFRSLSVTDEGFQIRVNDTAVFCRGATWSPPDPVRAFADPDQIRDQVKIFAAAGATMVRVVGGLLFEQAEFWHACAESGLLVWQDAMLATFDPPAEQSDLIATELMSVLQRVSGNPALAVVSGGSETLQQPEMLGFSHDESVMDVLESVLGAAVAQHSDAHYVRASPSAPLGSADLAIRPDTGVAHWFGVGGYLRPITDVRSAGIRFAAEALAFSNPPAPDFIERHFGSAAVAGHHPDWKAGVPRDRGSSWDFEDVRDFYAMEVFGEGLFAVRRTDPERYLQLGRLAVAAAMRGCFSYWRRADSGCGGALVLSGRDLVAGAGWGLLDSDGGAKPALAVLARVWAPVAVILTDEGLAGVRIDIHNDTGAELRGELSLTATNSSGVAIDLTRPVVVAPAASITLVDAELSGRFRDVSHAYRFGPPTADAVQAVVAFDDGSTACDVLIVNAAGGQLASSLCATASRLSDDEWILELMPEAALRYVQVDVPGWRASDNYFDVAARLPRQVRLTRHGGGDEPTGTVGSIDLRTRTPIRRSA</sequence>
<feature type="domain" description="Glycoside hydrolase family 2 immunoglobulin-like beta-sandwich" evidence="7">
    <location>
        <begin position="174"/>
        <end position="257"/>
    </location>
</feature>
<evidence type="ECO:0000313" key="9">
    <source>
        <dbReference type="Proteomes" id="UP000294929"/>
    </source>
</evidence>
<proteinExistence type="inferred from homology"/>
<evidence type="ECO:0000256" key="2">
    <source>
        <dbReference type="ARBA" id="ARBA00007401"/>
    </source>
</evidence>
<evidence type="ECO:0000256" key="1">
    <source>
        <dbReference type="ARBA" id="ARBA00000829"/>
    </source>
</evidence>
<keyword evidence="4" id="KW-0378">Hydrolase</keyword>
<dbReference type="Proteomes" id="UP000294929">
    <property type="component" value="Unassembled WGS sequence"/>
</dbReference>
<dbReference type="AlphaFoldDB" id="A0A4R5WCW6"/>
<gene>
    <name evidence="8" type="ORF">EUA03_17975</name>
</gene>
<name>A0A4R5WCW6_MYCMU</name>
<dbReference type="InterPro" id="IPR017853">
    <property type="entry name" value="GH"/>
</dbReference>
<dbReference type="InterPro" id="IPR008979">
    <property type="entry name" value="Galactose-bd-like_sf"/>
</dbReference>
<dbReference type="GO" id="GO:0004567">
    <property type="term" value="F:beta-mannosidase activity"/>
    <property type="evidence" value="ECO:0007669"/>
    <property type="project" value="UniProtKB-EC"/>
</dbReference>
<dbReference type="SUPFAM" id="SSF49303">
    <property type="entry name" value="beta-Galactosidase/glucuronidase domain"/>
    <property type="match status" value="2"/>
</dbReference>
<dbReference type="InterPro" id="IPR050887">
    <property type="entry name" value="Beta-mannosidase_GH2"/>
</dbReference>
<comment type="caution">
    <text evidence="8">The sequence shown here is derived from an EMBL/GenBank/DDBJ whole genome shotgun (WGS) entry which is preliminary data.</text>
</comment>
<reference evidence="8 9" key="1">
    <citation type="submission" date="2019-01" db="EMBL/GenBank/DDBJ databases">
        <title>High-quality-draft genome sequences of five non-tuberculosis mycobacteriaceae isolated from a nosocomial environment.</title>
        <authorList>
            <person name="Tiago I."/>
            <person name="Alarico S."/>
            <person name="Pereira S.G."/>
            <person name="Coelho C."/>
            <person name="Maranha A."/>
            <person name="Empadinhas N."/>
        </authorList>
    </citation>
    <scope>NUCLEOTIDE SEQUENCE [LARGE SCALE GENOMIC DNA]</scope>
    <source>
        <strain evidence="8 9">24AIII</strain>
    </source>
</reference>
<dbReference type="GO" id="GO:0006516">
    <property type="term" value="P:glycoprotein catabolic process"/>
    <property type="evidence" value="ECO:0007669"/>
    <property type="project" value="TreeGrafter"/>
</dbReference>
<protein>
    <recommendedName>
        <fullName evidence="3">beta-mannosidase</fullName>
        <ecNumber evidence="3">3.2.1.25</ecNumber>
    </recommendedName>
</protein>
<dbReference type="InterPro" id="IPR013783">
    <property type="entry name" value="Ig-like_fold"/>
</dbReference>